<dbReference type="GO" id="GO:0005737">
    <property type="term" value="C:cytoplasm"/>
    <property type="evidence" value="ECO:0007669"/>
    <property type="project" value="TreeGrafter"/>
</dbReference>
<dbReference type="GO" id="GO:0046872">
    <property type="term" value="F:metal ion binding"/>
    <property type="evidence" value="ECO:0007669"/>
    <property type="project" value="UniProtKB-KW"/>
</dbReference>
<dbReference type="InterPro" id="IPR039356">
    <property type="entry name" value="YfbR/HDDC2"/>
</dbReference>
<evidence type="ECO:0000313" key="4">
    <source>
        <dbReference type="EMBL" id="PZQ52598.1"/>
    </source>
</evidence>
<evidence type="ECO:0000313" key="5">
    <source>
        <dbReference type="Proteomes" id="UP000249185"/>
    </source>
</evidence>
<dbReference type="GO" id="GO:0002953">
    <property type="term" value="F:5'-deoxynucleotidase activity"/>
    <property type="evidence" value="ECO:0007669"/>
    <property type="project" value="InterPro"/>
</dbReference>
<protein>
    <submittedName>
        <fullName evidence="4">Phosphohydrolase</fullName>
    </submittedName>
</protein>
<evidence type="ECO:0000256" key="1">
    <source>
        <dbReference type="ARBA" id="ARBA00022723"/>
    </source>
</evidence>
<sequence length="192" mass="21013">MATTEPGEIDRYLAFFRAAEALKDTMRSGYTSGGRRESTAEHSWRLCLMALTLEPELDGIDVAKLIRMLIVHDLGEAIGGDIPAPEQRGDKTAEERRDFRALIAPLPEPAGARLLALWDEYNAMASPEARLAKGLDRLETVLQHTQGDNPADFDIGFNLTYGRAHTDGHPLIAALRAPVDAETGRLAGKPRP</sequence>
<dbReference type="EMBL" id="QFPW01000001">
    <property type="protein sequence ID" value="PZQ52598.1"/>
    <property type="molecule type" value="Genomic_DNA"/>
</dbReference>
<gene>
    <name evidence="4" type="ORF">DI556_02830</name>
</gene>
<dbReference type="PANTHER" id="PTHR11845:SF13">
    <property type="entry name" value="5'-DEOXYNUCLEOTIDASE HDDC2"/>
    <property type="match status" value="1"/>
</dbReference>
<dbReference type="AlphaFoldDB" id="A0A2W5NJB5"/>
<evidence type="ECO:0000256" key="2">
    <source>
        <dbReference type="ARBA" id="ARBA00022801"/>
    </source>
</evidence>
<dbReference type="Pfam" id="PF13023">
    <property type="entry name" value="HD_3"/>
    <property type="match status" value="1"/>
</dbReference>
<name>A0A2W5NJB5_RHOSU</name>
<keyword evidence="1" id="KW-0479">Metal-binding</keyword>
<proteinExistence type="predicted"/>
<accession>A0A2W5NJB5</accession>
<organism evidence="4 5">
    <name type="scientific">Rhodovulum sulfidophilum</name>
    <name type="common">Rhodobacter sulfidophilus</name>
    <dbReference type="NCBI Taxonomy" id="35806"/>
    <lineage>
        <taxon>Bacteria</taxon>
        <taxon>Pseudomonadati</taxon>
        <taxon>Pseudomonadota</taxon>
        <taxon>Alphaproteobacteria</taxon>
        <taxon>Rhodobacterales</taxon>
        <taxon>Paracoccaceae</taxon>
        <taxon>Rhodovulum</taxon>
    </lineage>
</organism>
<evidence type="ECO:0000259" key="3">
    <source>
        <dbReference type="Pfam" id="PF13023"/>
    </source>
</evidence>
<keyword evidence="2 4" id="KW-0378">Hydrolase</keyword>
<dbReference type="InterPro" id="IPR006674">
    <property type="entry name" value="HD_domain"/>
</dbReference>
<dbReference type="PANTHER" id="PTHR11845">
    <property type="entry name" value="5'-DEOXYNUCLEOTIDASE HDDC2"/>
    <property type="match status" value="1"/>
</dbReference>
<feature type="domain" description="HD" evidence="3">
    <location>
        <begin position="19"/>
        <end position="168"/>
    </location>
</feature>
<reference evidence="4 5" key="1">
    <citation type="submission" date="2017-08" db="EMBL/GenBank/DDBJ databases">
        <title>Infants hospitalized years apart are colonized by the same room-sourced microbial strains.</title>
        <authorList>
            <person name="Brooks B."/>
            <person name="Olm M.R."/>
            <person name="Firek B.A."/>
            <person name="Baker R."/>
            <person name="Thomas B.C."/>
            <person name="Morowitz M.J."/>
            <person name="Banfield J.F."/>
        </authorList>
    </citation>
    <scope>NUCLEOTIDE SEQUENCE [LARGE SCALE GENOMIC DNA]</scope>
    <source>
        <strain evidence="4">S2_005_002_R2_34</strain>
    </source>
</reference>
<comment type="caution">
    <text evidence="4">The sequence shown here is derived from an EMBL/GenBank/DDBJ whole genome shotgun (WGS) entry which is preliminary data.</text>
</comment>
<dbReference type="Gene3D" id="1.10.3210.10">
    <property type="entry name" value="Hypothetical protein af1432"/>
    <property type="match status" value="1"/>
</dbReference>
<dbReference type="SUPFAM" id="SSF109604">
    <property type="entry name" value="HD-domain/PDEase-like"/>
    <property type="match status" value="1"/>
</dbReference>
<dbReference type="Proteomes" id="UP000249185">
    <property type="component" value="Unassembled WGS sequence"/>
</dbReference>